<name>A0A6A6WMU9_9PEZI</name>
<feature type="transmembrane region" description="Helical" evidence="1">
    <location>
        <begin position="108"/>
        <end position="129"/>
    </location>
</feature>
<keyword evidence="1" id="KW-1133">Transmembrane helix</keyword>
<accession>A0A6A6WMU9</accession>
<feature type="transmembrane region" description="Helical" evidence="1">
    <location>
        <begin position="163"/>
        <end position="185"/>
    </location>
</feature>
<dbReference type="AlphaFoldDB" id="A0A6A6WMU9"/>
<keyword evidence="1" id="KW-0812">Transmembrane</keyword>
<dbReference type="Proteomes" id="UP000799437">
    <property type="component" value="Unassembled WGS sequence"/>
</dbReference>
<gene>
    <name evidence="2" type="ORF">EJ05DRAFT_42832</name>
</gene>
<sequence length="192" mass="21874">MIDARYFTYLLTYLLLYCILLYLLTYLLTTVLHTNYTCTSIQYVTTTLPRNLEDDAHWPRRFLPYSPFLNAVIAPCSFLFLVLSSLVLSCLVLSHLTPSHLISSHLSMAYIAWHSIPQIPPCFALLLIVDLPPSSCDVLCCVLPMRPCTPALPRAATPGMSGAFFFVGLEMSWRIQNLLVLTLWLRRCERRA</sequence>
<evidence type="ECO:0000256" key="1">
    <source>
        <dbReference type="SAM" id="Phobius"/>
    </source>
</evidence>
<feature type="transmembrane region" description="Helical" evidence="1">
    <location>
        <begin position="7"/>
        <end position="28"/>
    </location>
</feature>
<keyword evidence="1" id="KW-0472">Membrane</keyword>
<dbReference type="GeneID" id="54482578"/>
<reference evidence="2" key="1">
    <citation type="journal article" date="2020" name="Stud. Mycol.">
        <title>101 Dothideomycetes genomes: a test case for predicting lifestyles and emergence of pathogens.</title>
        <authorList>
            <person name="Haridas S."/>
            <person name="Albert R."/>
            <person name="Binder M."/>
            <person name="Bloem J."/>
            <person name="Labutti K."/>
            <person name="Salamov A."/>
            <person name="Andreopoulos B."/>
            <person name="Baker S."/>
            <person name="Barry K."/>
            <person name="Bills G."/>
            <person name="Bluhm B."/>
            <person name="Cannon C."/>
            <person name="Castanera R."/>
            <person name="Culley D."/>
            <person name="Daum C."/>
            <person name="Ezra D."/>
            <person name="Gonzalez J."/>
            <person name="Henrissat B."/>
            <person name="Kuo A."/>
            <person name="Liang C."/>
            <person name="Lipzen A."/>
            <person name="Lutzoni F."/>
            <person name="Magnuson J."/>
            <person name="Mondo S."/>
            <person name="Nolan M."/>
            <person name="Ohm R."/>
            <person name="Pangilinan J."/>
            <person name="Park H.-J."/>
            <person name="Ramirez L."/>
            <person name="Alfaro M."/>
            <person name="Sun H."/>
            <person name="Tritt A."/>
            <person name="Yoshinaga Y."/>
            <person name="Zwiers L.-H."/>
            <person name="Turgeon B."/>
            <person name="Goodwin S."/>
            <person name="Spatafora J."/>
            <person name="Crous P."/>
            <person name="Grigoriev I."/>
        </authorList>
    </citation>
    <scope>NUCLEOTIDE SEQUENCE</scope>
    <source>
        <strain evidence="2">CBS 121739</strain>
    </source>
</reference>
<proteinExistence type="predicted"/>
<protein>
    <submittedName>
        <fullName evidence="2">Uncharacterized protein</fullName>
    </submittedName>
</protein>
<dbReference type="RefSeq" id="XP_033606005.1">
    <property type="nucleotide sequence ID" value="XM_033741524.1"/>
</dbReference>
<keyword evidence="3" id="KW-1185">Reference proteome</keyword>
<dbReference type="EMBL" id="ML996565">
    <property type="protein sequence ID" value="KAF2763554.1"/>
    <property type="molecule type" value="Genomic_DNA"/>
</dbReference>
<evidence type="ECO:0000313" key="2">
    <source>
        <dbReference type="EMBL" id="KAF2763554.1"/>
    </source>
</evidence>
<evidence type="ECO:0000313" key="3">
    <source>
        <dbReference type="Proteomes" id="UP000799437"/>
    </source>
</evidence>
<feature type="transmembrane region" description="Helical" evidence="1">
    <location>
        <begin position="68"/>
        <end position="96"/>
    </location>
</feature>
<organism evidence="2 3">
    <name type="scientific">Pseudovirgaria hyperparasitica</name>
    <dbReference type="NCBI Taxonomy" id="470096"/>
    <lineage>
        <taxon>Eukaryota</taxon>
        <taxon>Fungi</taxon>
        <taxon>Dikarya</taxon>
        <taxon>Ascomycota</taxon>
        <taxon>Pezizomycotina</taxon>
        <taxon>Dothideomycetes</taxon>
        <taxon>Dothideomycetes incertae sedis</taxon>
        <taxon>Acrospermales</taxon>
        <taxon>Acrospermaceae</taxon>
        <taxon>Pseudovirgaria</taxon>
    </lineage>
</organism>